<reference evidence="3 4" key="1">
    <citation type="submission" date="2019-11" db="EMBL/GenBank/DDBJ databases">
        <title>Comparative genomics of hydrocarbon-degrading Desulfosarcina strains.</title>
        <authorList>
            <person name="Watanabe M."/>
            <person name="Kojima H."/>
            <person name="Fukui M."/>
        </authorList>
    </citation>
    <scope>NUCLEOTIDE SEQUENCE [LARGE SCALE GENOMIC DNA]</scope>
    <source>
        <strain evidence="4">oXyS1</strain>
    </source>
</reference>
<evidence type="ECO:0000256" key="1">
    <source>
        <dbReference type="SAM" id="MobiDB-lite"/>
    </source>
</evidence>
<evidence type="ECO:0000313" key="3">
    <source>
        <dbReference type="EMBL" id="BBO92959.1"/>
    </source>
</evidence>
<keyword evidence="2" id="KW-0812">Transmembrane</keyword>
<keyword evidence="2" id="KW-1133">Transmembrane helix</keyword>
<proteinExistence type="predicted"/>
<keyword evidence="2" id="KW-0472">Membrane</keyword>
<gene>
    <name evidence="3" type="ORF">DSCOOX_61390</name>
</gene>
<organism evidence="3 4">
    <name type="scientific">Desulfosarcina ovata subsp. ovata</name>
    <dbReference type="NCBI Taxonomy" id="2752305"/>
    <lineage>
        <taxon>Bacteria</taxon>
        <taxon>Pseudomonadati</taxon>
        <taxon>Thermodesulfobacteriota</taxon>
        <taxon>Desulfobacteria</taxon>
        <taxon>Desulfobacterales</taxon>
        <taxon>Desulfosarcinaceae</taxon>
        <taxon>Desulfosarcina</taxon>
    </lineage>
</organism>
<accession>A0A5K8AKF2</accession>
<dbReference type="Proteomes" id="UP000422108">
    <property type="component" value="Chromosome"/>
</dbReference>
<protein>
    <submittedName>
        <fullName evidence="3">Uncharacterized protein</fullName>
    </submittedName>
</protein>
<keyword evidence="4" id="KW-1185">Reference proteome</keyword>
<dbReference type="EMBL" id="AP021879">
    <property type="protein sequence ID" value="BBO92959.1"/>
    <property type="molecule type" value="Genomic_DNA"/>
</dbReference>
<feature type="compositionally biased region" description="Polar residues" evidence="1">
    <location>
        <begin position="137"/>
        <end position="146"/>
    </location>
</feature>
<dbReference type="AlphaFoldDB" id="A0A5K8AKF2"/>
<feature type="region of interest" description="Disordered" evidence="1">
    <location>
        <begin position="53"/>
        <end position="103"/>
    </location>
</feature>
<evidence type="ECO:0000313" key="4">
    <source>
        <dbReference type="Proteomes" id="UP000422108"/>
    </source>
</evidence>
<feature type="transmembrane region" description="Helical" evidence="2">
    <location>
        <begin position="15"/>
        <end position="33"/>
    </location>
</feature>
<sequence length="419" mass="45291">MNGLLINNNGGLKTGRVAILVFAAVIILAGMLFQLGKPLKQAAVVVTHVFEPEEAPQERVPPPAETRQTDQRVSPLPEAVSGPSPMVEAEESGMPQHDNPESKTSAAIINEALPEKSHETGSDQPVPPSVLQKETDLNGSTKTSSALAAGPPDAVPEVAETHSVQGAQVKDSGFPSVRSEPSDGRFAQPPAASDNGNGDISAGLKDRFLKNRKSTPDSERSALVVDSDRYVNLFRSWRKAGGIDEKGEQKIPLRVENLRNTYHLFQMKPVAVVGNQTFVDLSDGSRIPEGALAAYSGTVFLVDRPWSKWGEILKESGIRQSEAVEVRYYMHGFIKRAIYTRANQAFEWCKTKGLIASETPQEEVDVLGRVYVIKRPGKGQFGVFVPVLIDTVGSKTVTIDPECFNDQADVQALGEAGVL</sequence>
<name>A0A5K8AKF2_9BACT</name>
<feature type="region of interest" description="Disordered" evidence="1">
    <location>
        <begin position="115"/>
        <end position="203"/>
    </location>
</feature>
<evidence type="ECO:0000256" key="2">
    <source>
        <dbReference type="SAM" id="Phobius"/>
    </source>
</evidence>